<dbReference type="EMBL" id="LUCM01007453">
    <property type="protein sequence ID" value="KAA0189907.1"/>
    <property type="molecule type" value="Genomic_DNA"/>
</dbReference>
<keyword evidence="4" id="KW-0964">Secreted</keyword>
<dbReference type="Gene3D" id="2.10.90.10">
    <property type="entry name" value="Cystine-knot cytokines"/>
    <property type="match status" value="1"/>
</dbReference>
<dbReference type="GO" id="GO:0009953">
    <property type="term" value="P:dorsal/ventral pattern formation"/>
    <property type="evidence" value="ECO:0007669"/>
    <property type="project" value="TreeGrafter"/>
</dbReference>
<keyword evidence="3" id="KW-0217">Developmental protein</keyword>
<dbReference type="PANTHER" id="PTHR10494:SF6">
    <property type="entry name" value="NOGGIN"/>
    <property type="match status" value="1"/>
</dbReference>
<comment type="caution">
    <text evidence="6">The sequence shown here is derived from an EMBL/GenBank/DDBJ whole genome shotgun (WGS) entry which is preliminary data.</text>
</comment>
<dbReference type="AlphaFoldDB" id="A0A8E0VHJ1"/>
<dbReference type="OrthoDB" id="5950649at2759"/>
<evidence type="ECO:0000313" key="7">
    <source>
        <dbReference type="Proteomes" id="UP000728185"/>
    </source>
</evidence>
<evidence type="ECO:0000256" key="3">
    <source>
        <dbReference type="ARBA" id="ARBA00022473"/>
    </source>
</evidence>
<dbReference type="GO" id="GO:0045596">
    <property type="term" value="P:negative regulation of cell differentiation"/>
    <property type="evidence" value="ECO:0007669"/>
    <property type="project" value="InterPro"/>
</dbReference>
<comment type="subcellular location">
    <subcellularLocation>
        <location evidence="1">Secreted</location>
    </subcellularLocation>
</comment>
<comment type="similarity">
    <text evidence="2">Belongs to the noggin family.</text>
</comment>
<dbReference type="Pfam" id="PF05806">
    <property type="entry name" value="Noggin"/>
    <property type="match status" value="1"/>
</dbReference>
<sequence length="391" mass="45547">MVFRQHLYRELYPYWIVPLGCLISFALSAVRHESDLSGPSMGFQNHAGRSSMRRETLKTNAERMNVSRRLWELFQSRNQASEYSSSVLRYPSSRKTGPSVELSIPPRRRLSTNQSGAQSFNRRLADPLQILHTDPQPAFPINMPRFPPEHPFNPRAVLAPSEMLRLLGENNYIPEFMSYVKPMEAATYPEGRLSSLRSYSRLNRRPSEIQSRRQYRNTGGAMDSVLTSDLNKRLQTIGHSLWNSDESQTVYQFSRLARGARPTGSQRSRKDRRHARIKRRVRRALKRLLADYTSCPVLYRWHDWGSRFWPRWIKQGQCVDLGETSCSIPPGMYCTEAEHRTIVVLRFLCFTSWPRSSCAWYRLNIPVLSRCQCGCSAKSNRMKQTKHNWIR</sequence>
<gene>
    <name evidence="6" type="ORF">FBUS_03046</name>
</gene>
<evidence type="ECO:0000256" key="5">
    <source>
        <dbReference type="ARBA" id="ARBA00022729"/>
    </source>
</evidence>
<evidence type="ECO:0000256" key="4">
    <source>
        <dbReference type="ARBA" id="ARBA00022525"/>
    </source>
</evidence>
<dbReference type="PANTHER" id="PTHR10494">
    <property type="entry name" value="BONE MORPHOGENETIC PROTEIN INHIBITOR, NOGGIN"/>
    <property type="match status" value="1"/>
</dbReference>
<dbReference type="GO" id="GO:0005615">
    <property type="term" value="C:extracellular space"/>
    <property type="evidence" value="ECO:0007669"/>
    <property type="project" value="TreeGrafter"/>
</dbReference>
<dbReference type="GO" id="GO:0030514">
    <property type="term" value="P:negative regulation of BMP signaling pathway"/>
    <property type="evidence" value="ECO:0007669"/>
    <property type="project" value="InterPro"/>
</dbReference>
<keyword evidence="5" id="KW-0732">Signal</keyword>
<dbReference type="InterPro" id="IPR008717">
    <property type="entry name" value="Noggin"/>
</dbReference>
<dbReference type="SUPFAM" id="SSF57501">
    <property type="entry name" value="Cystine-knot cytokines"/>
    <property type="match status" value="1"/>
</dbReference>
<proteinExistence type="inferred from homology"/>
<evidence type="ECO:0000313" key="6">
    <source>
        <dbReference type="EMBL" id="KAA0189907.1"/>
    </source>
</evidence>
<name>A0A8E0VHJ1_9TREM</name>
<protein>
    <recommendedName>
        <fullName evidence="8">Noggin</fullName>
    </recommendedName>
</protein>
<organism evidence="6 7">
    <name type="scientific">Fasciolopsis buskii</name>
    <dbReference type="NCBI Taxonomy" id="27845"/>
    <lineage>
        <taxon>Eukaryota</taxon>
        <taxon>Metazoa</taxon>
        <taxon>Spiralia</taxon>
        <taxon>Lophotrochozoa</taxon>
        <taxon>Platyhelminthes</taxon>
        <taxon>Trematoda</taxon>
        <taxon>Digenea</taxon>
        <taxon>Plagiorchiida</taxon>
        <taxon>Echinostomata</taxon>
        <taxon>Echinostomatoidea</taxon>
        <taxon>Fasciolidae</taxon>
        <taxon>Fasciolopsis</taxon>
    </lineage>
</organism>
<dbReference type="InterPro" id="IPR029034">
    <property type="entry name" value="Cystine-knot_cytokine"/>
</dbReference>
<dbReference type="Proteomes" id="UP000728185">
    <property type="component" value="Unassembled WGS sequence"/>
</dbReference>
<reference evidence="6" key="1">
    <citation type="submission" date="2019-05" db="EMBL/GenBank/DDBJ databases">
        <title>Annotation for the trematode Fasciolopsis buski.</title>
        <authorList>
            <person name="Choi Y.-J."/>
        </authorList>
    </citation>
    <scope>NUCLEOTIDE SEQUENCE</scope>
    <source>
        <strain evidence="6">HT</strain>
        <tissue evidence="6">Whole worm</tissue>
    </source>
</reference>
<evidence type="ECO:0008006" key="8">
    <source>
        <dbReference type="Google" id="ProtNLM"/>
    </source>
</evidence>
<keyword evidence="7" id="KW-1185">Reference proteome</keyword>
<evidence type="ECO:0000256" key="1">
    <source>
        <dbReference type="ARBA" id="ARBA00004613"/>
    </source>
</evidence>
<accession>A0A8E0VHJ1</accession>
<evidence type="ECO:0000256" key="2">
    <source>
        <dbReference type="ARBA" id="ARBA00007480"/>
    </source>
</evidence>